<keyword evidence="3 4" id="KW-0574">Periplasm</keyword>
<protein>
    <recommendedName>
        <fullName evidence="4">Flagella basal body P-ring formation protein FlgA</fullName>
    </recommendedName>
</protein>
<dbReference type="SMART" id="SM00858">
    <property type="entry name" value="SAF"/>
    <property type="match status" value="1"/>
</dbReference>
<dbReference type="PANTHER" id="PTHR36307">
    <property type="entry name" value="FLAGELLA BASAL BODY P-RING FORMATION PROTEIN FLGA"/>
    <property type="match status" value="1"/>
</dbReference>
<keyword evidence="6" id="KW-0966">Cell projection</keyword>
<dbReference type="InterPro" id="IPR013974">
    <property type="entry name" value="SAF"/>
</dbReference>
<comment type="similarity">
    <text evidence="4">Belongs to the FlgA family.</text>
</comment>
<sequence>MAAGLWLVFAGANAADTLTGPLTAFMLRQYASPPTSLTVVLKTPAAQLPTCDNPQFMLPSRNRIWGNISVAVTCGARKRYAQVLVKVTGRYLVAARPIADDRLLTAQDIAWRTGRLDMMPSLPLMDVNAAIGSESVRAIGGGQPLTAAMLRRPWRVTIGQPVQVLAQGAGFAVQSAGKAMNNAAVNDDLRVRMESGQIVSGQLLPDGSIHVVL</sequence>
<keyword evidence="6" id="KW-0969">Cilium</keyword>
<keyword evidence="6" id="KW-0282">Flagellum</keyword>
<dbReference type="Gene3D" id="3.90.1210.10">
    <property type="entry name" value="Antifreeze-like/N-acetylneuraminic acid synthase C-terminal domain"/>
    <property type="match status" value="1"/>
</dbReference>
<proteinExistence type="inferred from homology"/>
<evidence type="ECO:0000256" key="3">
    <source>
        <dbReference type="ARBA" id="ARBA00022764"/>
    </source>
</evidence>
<dbReference type="InterPro" id="IPR017585">
    <property type="entry name" value="SAF_FlgA"/>
</dbReference>
<keyword evidence="7" id="KW-1185">Reference proteome</keyword>
<dbReference type="PANTHER" id="PTHR36307:SF1">
    <property type="entry name" value="FLAGELLA BASAL BODY P-RING FORMATION PROTEIN FLGA"/>
    <property type="match status" value="1"/>
</dbReference>
<evidence type="ECO:0000256" key="4">
    <source>
        <dbReference type="RuleBase" id="RU362063"/>
    </source>
</evidence>
<dbReference type="InterPro" id="IPR039246">
    <property type="entry name" value="Flagellar_FlgA"/>
</dbReference>
<keyword evidence="2" id="KW-0732">Signal</keyword>
<feature type="domain" description="SAF" evidence="5">
    <location>
        <begin position="89"/>
        <end position="151"/>
    </location>
</feature>
<evidence type="ECO:0000313" key="7">
    <source>
        <dbReference type="Proteomes" id="UP000305202"/>
    </source>
</evidence>
<dbReference type="Pfam" id="PF13144">
    <property type="entry name" value="ChapFlgA"/>
    <property type="match status" value="1"/>
</dbReference>
<evidence type="ECO:0000256" key="2">
    <source>
        <dbReference type="ARBA" id="ARBA00022729"/>
    </source>
</evidence>
<dbReference type="Proteomes" id="UP000305202">
    <property type="component" value="Unassembled WGS sequence"/>
</dbReference>
<keyword evidence="4" id="KW-1005">Bacterial flagellum biogenesis</keyword>
<dbReference type="InterPro" id="IPR041231">
    <property type="entry name" value="FlgA_N"/>
</dbReference>
<comment type="caution">
    <text evidence="6">The sequence shown here is derived from an EMBL/GenBank/DDBJ whole genome shotgun (WGS) entry which is preliminary data.</text>
</comment>
<reference evidence="6 7" key="1">
    <citation type="submission" date="2019-04" db="EMBL/GenBank/DDBJ databases">
        <authorList>
            <person name="Li M."/>
            <person name="Gao C."/>
        </authorList>
    </citation>
    <scope>NUCLEOTIDE SEQUENCE [LARGE SCALE GENOMIC DNA]</scope>
    <source>
        <strain evidence="6 7">BGMRC 2031</strain>
    </source>
</reference>
<evidence type="ECO:0000259" key="5">
    <source>
        <dbReference type="SMART" id="SM00858"/>
    </source>
</evidence>
<comment type="subcellular location">
    <subcellularLocation>
        <location evidence="1 4">Periplasm</location>
    </subcellularLocation>
</comment>
<dbReference type="CDD" id="cd11614">
    <property type="entry name" value="SAF_CpaB_FlgA_like"/>
    <property type="match status" value="1"/>
</dbReference>
<dbReference type="Gene3D" id="2.30.30.760">
    <property type="match status" value="1"/>
</dbReference>
<dbReference type="NCBIfam" id="TIGR03170">
    <property type="entry name" value="flgA_cterm"/>
    <property type="match status" value="1"/>
</dbReference>
<accession>A0ABY2SRI5</accession>
<organism evidence="6 7">
    <name type="scientific">Martelella alba</name>
    <dbReference type="NCBI Taxonomy" id="2590451"/>
    <lineage>
        <taxon>Bacteria</taxon>
        <taxon>Pseudomonadati</taxon>
        <taxon>Pseudomonadota</taxon>
        <taxon>Alphaproteobacteria</taxon>
        <taxon>Hyphomicrobiales</taxon>
        <taxon>Aurantimonadaceae</taxon>
        <taxon>Martelella</taxon>
    </lineage>
</organism>
<gene>
    <name evidence="6" type="primary">flgA</name>
    <name evidence="6" type="ORF">FCN80_03915</name>
</gene>
<comment type="function">
    <text evidence="4">Involved in the assembly process of the P-ring formation. It may associate with FlgF on the rod constituting a structure essential for the P-ring assembly or may act as a modulator protein for the P-ring assembly.</text>
</comment>
<name>A0ABY2SRI5_9HYPH</name>
<dbReference type="EMBL" id="SZPQ01000002">
    <property type="protein sequence ID" value="TKI08367.1"/>
    <property type="molecule type" value="Genomic_DNA"/>
</dbReference>
<dbReference type="Pfam" id="PF17656">
    <property type="entry name" value="ChapFlgA_N"/>
    <property type="match status" value="1"/>
</dbReference>
<evidence type="ECO:0000313" key="6">
    <source>
        <dbReference type="EMBL" id="TKI08367.1"/>
    </source>
</evidence>
<evidence type="ECO:0000256" key="1">
    <source>
        <dbReference type="ARBA" id="ARBA00004418"/>
    </source>
</evidence>